<dbReference type="SUPFAM" id="SSF48239">
    <property type="entry name" value="Terpenoid cyclases/Protein prenyltransferases"/>
    <property type="match status" value="1"/>
</dbReference>
<dbReference type="Gene3D" id="1.10.600.10">
    <property type="entry name" value="Farnesyl Diphosphate Synthase"/>
    <property type="match status" value="1"/>
</dbReference>
<dbReference type="InterPro" id="IPR001906">
    <property type="entry name" value="Terpene_synth_N"/>
</dbReference>
<dbReference type="SFLD" id="SFLDS00005">
    <property type="entry name" value="Isoprenoid_Synthase_Type_I"/>
    <property type="match status" value="1"/>
</dbReference>
<evidence type="ECO:0000259" key="6">
    <source>
        <dbReference type="Pfam" id="PF03936"/>
    </source>
</evidence>
<evidence type="ECO:0000256" key="3">
    <source>
        <dbReference type="ARBA" id="ARBA00022842"/>
    </source>
</evidence>
<dbReference type="OrthoDB" id="1877784at2759"/>
<dbReference type="InterPro" id="IPR034741">
    <property type="entry name" value="Terpene_cyclase-like_1_C"/>
</dbReference>
<evidence type="ECO:0000256" key="4">
    <source>
        <dbReference type="ARBA" id="ARBA00023239"/>
    </source>
</evidence>
<keyword evidence="4" id="KW-0456">Lyase</keyword>
<accession>A0A3S3M935</accession>
<dbReference type="STRING" id="337451.A0A3S3M935"/>
<gene>
    <name evidence="7" type="ORF">CKAN_00037500</name>
</gene>
<dbReference type="CDD" id="cd00684">
    <property type="entry name" value="Terpene_cyclase_plant_C1"/>
    <property type="match status" value="1"/>
</dbReference>
<dbReference type="GO" id="GO:0010333">
    <property type="term" value="F:terpene synthase activity"/>
    <property type="evidence" value="ECO:0007669"/>
    <property type="project" value="InterPro"/>
</dbReference>
<sequence length="520" mass="60306">MGYIYEQKIYAWTRRVGELEEEVKKMLNRAKGSVEEMIMIDEIQRLGVASHFEKEITDALEHIYDANVDYEDLKTVALRFRLLREEGYNISSDVLNKFKDKEGNFKKGLSSDVEGLLSLYEAAFYGTHGEDILDEAISFTKAHLSSLVTHLDGPLGAQVGHALELPMRKCVARLDARFYISLFQQHKQPNDVLLELAKSDFNLVQSMHRMELRELTRQVLMWWKDIGLMAKYPYARDRLVEGYLWILTIYVEPQYARARNMAVKMFKLMSIIDDTFDVDGKFEDLKVFTDAFERWDFSAMDQLPEYMRPIYHAVLNTVNEIENELLPGEKFFRTDLLKHEMKVSIRAYLKEAQWCNNGYVPTLEEHLKVSLLSSGFVFVTVASFVGMGEEVTKEAFDWIKTHPKFLMDSSLISRLINDIQSNESEQKRPHVASTIESYMKEHGVSWPVACEKIREMVASAWKDMNKFCLKPTLFPLSLLIRLVNLARMNEVIYLYGDGYTDSSREVKEMIGSMFVDPIPL</sequence>
<feature type="domain" description="Terpene synthase metal-binding" evidence="6">
    <location>
        <begin position="224"/>
        <end position="463"/>
    </location>
</feature>
<dbReference type="FunFam" id="1.50.10.130:FF:000001">
    <property type="entry name" value="Isoprene synthase, chloroplastic"/>
    <property type="match status" value="1"/>
</dbReference>
<dbReference type="EMBL" id="QPKB01000001">
    <property type="protein sequence ID" value="RWR72168.1"/>
    <property type="molecule type" value="Genomic_DNA"/>
</dbReference>
<evidence type="ECO:0000256" key="2">
    <source>
        <dbReference type="ARBA" id="ARBA00022723"/>
    </source>
</evidence>
<comment type="caution">
    <text evidence="7">The sequence shown here is derived from an EMBL/GenBank/DDBJ whole genome shotgun (WGS) entry which is preliminary data.</text>
</comment>
<name>A0A3S3M935_9MAGN</name>
<dbReference type="InterPro" id="IPR005630">
    <property type="entry name" value="Terpene_synthase_metal-bd"/>
</dbReference>
<proteinExistence type="predicted"/>
<dbReference type="PANTHER" id="PTHR31225:SF93">
    <property type="entry name" value="ALPHA-HUMULENE_(-)-(E)-BETA-CARYOPHYLLENE SYNTHASE"/>
    <property type="match status" value="1"/>
</dbReference>
<dbReference type="UniPathway" id="UPA00213"/>
<dbReference type="AlphaFoldDB" id="A0A3S3M935"/>
<keyword evidence="3" id="KW-0460">Magnesium</keyword>
<feature type="domain" description="Terpene synthase N-terminal" evidence="5">
    <location>
        <begin position="10"/>
        <end position="163"/>
    </location>
</feature>
<dbReference type="Proteomes" id="UP000283530">
    <property type="component" value="Unassembled WGS sequence"/>
</dbReference>
<dbReference type="FunFam" id="1.10.600.10:FF:000007">
    <property type="entry name" value="Isoprene synthase, chloroplastic"/>
    <property type="match status" value="1"/>
</dbReference>
<dbReference type="GO" id="GO:0016102">
    <property type="term" value="P:diterpenoid biosynthetic process"/>
    <property type="evidence" value="ECO:0007669"/>
    <property type="project" value="InterPro"/>
</dbReference>
<dbReference type="Gene3D" id="1.50.10.130">
    <property type="entry name" value="Terpene synthase, N-terminal domain"/>
    <property type="match status" value="1"/>
</dbReference>
<dbReference type="Pfam" id="PF01397">
    <property type="entry name" value="Terpene_synth"/>
    <property type="match status" value="1"/>
</dbReference>
<evidence type="ECO:0000313" key="7">
    <source>
        <dbReference type="EMBL" id="RWR72168.1"/>
    </source>
</evidence>
<keyword evidence="8" id="KW-1185">Reference proteome</keyword>
<dbReference type="InterPro" id="IPR008949">
    <property type="entry name" value="Isoprenoid_synthase_dom_sf"/>
</dbReference>
<protein>
    <submittedName>
        <fullName evidence="7">Terpene synthase 1</fullName>
    </submittedName>
</protein>
<keyword evidence="2" id="KW-0479">Metal-binding</keyword>
<dbReference type="Pfam" id="PF03936">
    <property type="entry name" value="Terpene_synth_C"/>
    <property type="match status" value="1"/>
</dbReference>
<comment type="pathway">
    <text evidence="1">Secondary metabolite biosynthesis; terpenoid biosynthesis.</text>
</comment>
<organism evidence="7 8">
    <name type="scientific">Cinnamomum micranthum f. kanehirae</name>
    <dbReference type="NCBI Taxonomy" id="337451"/>
    <lineage>
        <taxon>Eukaryota</taxon>
        <taxon>Viridiplantae</taxon>
        <taxon>Streptophyta</taxon>
        <taxon>Embryophyta</taxon>
        <taxon>Tracheophyta</taxon>
        <taxon>Spermatophyta</taxon>
        <taxon>Magnoliopsida</taxon>
        <taxon>Magnoliidae</taxon>
        <taxon>Laurales</taxon>
        <taxon>Lauraceae</taxon>
        <taxon>Cinnamomum</taxon>
    </lineage>
</organism>
<evidence type="ECO:0000259" key="5">
    <source>
        <dbReference type="Pfam" id="PF01397"/>
    </source>
</evidence>
<dbReference type="InterPro" id="IPR036965">
    <property type="entry name" value="Terpene_synth_N_sf"/>
</dbReference>
<evidence type="ECO:0000313" key="8">
    <source>
        <dbReference type="Proteomes" id="UP000283530"/>
    </source>
</evidence>
<evidence type="ECO:0000256" key="1">
    <source>
        <dbReference type="ARBA" id="ARBA00004721"/>
    </source>
</evidence>
<dbReference type="InterPro" id="IPR008930">
    <property type="entry name" value="Terpenoid_cyclase/PrenylTrfase"/>
</dbReference>
<reference evidence="7 8" key="1">
    <citation type="journal article" date="2019" name="Nat. Plants">
        <title>Stout camphor tree genome fills gaps in understanding of flowering plant genome evolution.</title>
        <authorList>
            <person name="Chaw S.M."/>
            <person name="Liu Y.C."/>
            <person name="Wu Y.W."/>
            <person name="Wang H.Y."/>
            <person name="Lin C.I."/>
            <person name="Wu C.S."/>
            <person name="Ke H.M."/>
            <person name="Chang L.Y."/>
            <person name="Hsu C.Y."/>
            <person name="Yang H.T."/>
            <person name="Sudianto E."/>
            <person name="Hsu M.H."/>
            <person name="Wu K.P."/>
            <person name="Wang L.N."/>
            <person name="Leebens-Mack J.H."/>
            <person name="Tsai I.J."/>
        </authorList>
    </citation>
    <scope>NUCLEOTIDE SEQUENCE [LARGE SCALE GENOMIC DNA]</scope>
    <source>
        <strain evidence="8">cv. Chaw 1501</strain>
        <tissue evidence="7">Young leaves</tissue>
    </source>
</reference>
<dbReference type="InterPro" id="IPR050148">
    <property type="entry name" value="Terpene_synthase-like"/>
</dbReference>
<dbReference type="PANTHER" id="PTHR31225">
    <property type="entry name" value="OS04G0344100 PROTEIN-RELATED"/>
    <property type="match status" value="1"/>
</dbReference>
<dbReference type="SFLD" id="SFLDG01019">
    <property type="entry name" value="Terpene_Cyclase_Like_1_C_Termi"/>
    <property type="match status" value="1"/>
</dbReference>
<dbReference type="GO" id="GO:0000287">
    <property type="term" value="F:magnesium ion binding"/>
    <property type="evidence" value="ECO:0007669"/>
    <property type="project" value="InterPro"/>
</dbReference>
<dbReference type="SUPFAM" id="SSF48576">
    <property type="entry name" value="Terpenoid synthases"/>
    <property type="match status" value="1"/>
</dbReference>
<dbReference type="InterPro" id="IPR044814">
    <property type="entry name" value="Terpene_cyclase_plant_C1"/>
</dbReference>